<feature type="signal peptide" evidence="1">
    <location>
        <begin position="1"/>
        <end position="24"/>
    </location>
</feature>
<dbReference type="EMBL" id="CAJNOR010009054">
    <property type="protein sequence ID" value="CAF1640619.1"/>
    <property type="molecule type" value="Genomic_DNA"/>
</dbReference>
<protein>
    <submittedName>
        <fullName evidence="2">Uncharacterized protein</fullName>
    </submittedName>
</protein>
<feature type="chain" id="PRO_5032589951" evidence="1">
    <location>
        <begin position="25"/>
        <end position="94"/>
    </location>
</feature>
<gene>
    <name evidence="2" type="ORF">XAT740_LOCUS53249</name>
</gene>
<proteinExistence type="predicted"/>
<evidence type="ECO:0000256" key="1">
    <source>
        <dbReference type="SAM" id="SignalP"/>
    </source>
</evidence>
<comment type="caution">
    <text evidence="2">The sequence shown here is derived from an EMBL/GenBank/DDBJ whole genome shotgun (WGS) entry which is preliminary data.</text>
</comment>
<evidence type="ECO:0000313" key="2">
    <source>
        <dbReference type="EMBL" id="CAF1640619.1"/>
    </source>
</evidence>
<dbReference type="Proteomes" id="UP000663828">
    <property type="component" value="Unassembled WGS sequence"/>
</dbReference>
<accession>A0A816DQQ6</accession>
<sequence>MASCVTKTLWILLFIFTLAQCITAYRLTEEIDIQEPAAIDTDSAVPIHNDVRSVLWPKICFPALKKRDGHEITSDGRLVRVASRSARKCYPFDK</sequence>
<keyword evidence="1" id="KW-0732">Signal</keyword>
<organism evidence="2 3">
    <name type="scientific">Adineta ricciae</name>
    <name type="common">Rotifer</name>
    <dbReference type="NCBI Taxonomy" id="249248"/>
    <lineage>
        <taxon>Eukaryota</taxon>
        <taxon>Metazoa</taxon>
        <taxon>Spiralia</taxon>
        <taxon>Gnathifera</taxon>
        <taxon>Rotifera</taxon>
        <taxon>Eurotatoria</taxon>
        <taxon>Bdelloidea</taxon>
        <taxon>Adinetida</taxon>
        <taxon>Adinetidae</taxon>
        <taxon>Adineta</taxon>
    </lineage>
</organism>
<dbReference type="AlphaFoldDB" id="A0A816DQQ6"/>
<reference evidence="2" key="1">
    <citation type="submission" date="2021-02" db="EMBL/GenBank/DDBJ databases">
        <authorList>
            <person name="Nowell W R."/>
        </authorList>
    </citation>
    <scope>NUCLEOTIDE SEQUENCE</scope>
</reference>
<name>A0A816DQQ6_ADIRI</name>
<evidence type="ECO:0000313" key="3">
    <source>
        <dbReference type="Proteomes" id="UP000663828"/>
    </source>
</evidence>
<keyword evidence="3" id="KW-1185">Reference proteome</keyword>